<dbReference type="InterPro" id="IPR029044">
    <property type="entry name" value="Nucleotide-diphossugar_trans"/>
</dbReference>
<evidence type="ECO:0000313" key="3">
    <source>
        <dbReference type="Proteomes" id="UP000238196"/>
    </source>
</evidence>
<reference evidence="2 3" key="1">
    <citation type="submission" date="2018-02" db="EMBL/GenBank/DDBJ databases">
        <title>novel marine gammaproteobacteria from coastal saline agro ecosystem.</title>
        <authorList>
            <person name="Krishnan R."/>
            <person name="Ramesh Kumar N."/>
        </authorList>
    </citation>
    <scope>NUCLEOTIDE SEQUENCE [LARGE SCALE GENOMIC DNA]</scope>
    <source>
        <strain evidence="2 3">228</strain>
    </source>
</reference>
<dbReference type="Pfam" id="PF00535">
    <property type="entry name" value="Glycos_transf_2"/>
    <property type="match status" value="1"/>
</dbReference>
<dbReference type="Gene3D" id="3.40.50.720">
    <property type="entry name" value="NAD(P)-binding Rossmann-like Domain"/>
    <property type="match status" value="1"/>
</dbReference>
<proteinExistence type="predicted"/>
<dbReference type="InterPro" id="IPR050834">
    <property type="entry name" value="Glycosyltransf_2"/>
</dbReference>
<dbReference type="SUPFAM" id="SSF53335">
    <property type="entry name" value="S-adenosyl-L-methionine-dependent methyltransferases"/>
    <property type="match status" value="1"/>
</dbReference>
<dbReference type="CDD" id="cd00761">
    <property type="entry name" value="Glyco_tranf_GTA_type"/>
    <property type="match status" value="1"/>
</dbReference>
<gene>
    <name evidence="2" type="ORF">C4K68_05135</name>
</gene>
<dbReference type="InterPro" id="IPR029063">
    <property type="entry name" value="SAM-dependent_MTases_sf"/>
</dbReference>
<dbReference type="PANTHER" id="PTHR43685:SF2">
    <property type="entry name" value="GLYCOSYLTRANSFERASE 2-LIKE DOMAIN-CONTAINING PROTEIN"/>
    <property type="match status" value="1"/>
</dbReference>
<dbReference type="AlphaFoldDB" id="A0A2S5KU95"/>
<dbReference type="InterPro" id="IPR001173">
    <property type="entry name" value="Glyco_trans_2-like"/>
</dbReference>
<dbReference type="OrthoDB" id="9802649at2"/>
<evidence type="ECO:0000259" key="1">
    <source>
        <dbReference type="Pfam" id="PF00535"/>
    </source>
</evidence>
<protein>
    <recommendedName>
        <fullName evidence="1">Glycosyltransferase 2-like domain-containing protein</fullName>
    </recommendedName>
</protein>
<sequence>MRCSDMSSAPLITVIIPVYNAASHLIRTLASVFSQSIPLNVICINDGSTDSSAAVLAELSERYLNLTVIDKDNEGPAAARNLGLTMVSTPFLIFMDADDYISDGAYATLLDVIVSEKADVVFHGYQNVLPNGEVISQVSLPRQIFDNGVDCFTSMQRQNYLASACFSIYRTAHILDNNIKFPLNSNFEDAHFYRDVVVSAKCVVVIPDIFYSYVQYEKSRSRQWNVQVLFDYADMFCKNIDAMNSVYDEKMKCRASAFVVATIAAGTCDFCKSIFIDYLKKMLSEVHTLVIYGTGTGGRRLNKIVSEIDGINTFFSDSSEEKVGTYVDGIPVRSPHSLIELNDIDTGIIIGSSYVSEIYDLLNGVVIEQSIFLPDIRIIRDIAKERLLSADLRHFSDRSFEAAKVSERI</sequence>
<name>A0A2S5KU95_9PROT</name>
<feature type="domain" description="Glycosyltransferase 2-like" evidence="1">
    <location>
        <begin position="13"/>
        <end position="170"/>
    </location>
</feature>
<dbReference type="SUPFAM" id="SSF53448">
    <property type="entry name" value="Nucleotide-diphospho-sugar transferases"/>
    <property type="match status" value="1"/>
</dbReference>
<comment type="caution">
    <text evidence="2">The sequence shown here is derived from an EMBL/GenBank/DDBJ whole genome shotgun (WGS) entry which is preliminary data.</text>
</comment>
<accession>A0A2S5KU95</accession>
<dbReference type="PANTHER" id="PTHR43685">
    <property type="entry name" value="GLYCOSYLTRANSFERASE"/>
    <property type="match status" value="1"/>
</dbReference>
<dbReference type="EMBL" id="PRLP01000015">
    <property type="protein sequence ID" value="PPC78437.1"/>
    <property type="molecule type" value="Genomic_DNA"/>
</dbReference>
<organism evidence="2 3">
    <name type="scientific">Proteobacteria bacterium 228</name>
    <dbReference type="NCBI Taxonomy" id="2083153"/>
    <lineage>
        <taxon>Bacteria</taxon>
        <taxon>Pseudomonadati</taxon>
        <taxon>Pseudomonadota</taxon>
    </lineage>
</organism>
<dbReference type="Proteomes" id="UP000238196">
    <property type="component" value="Unassembled WGS sequence"/>
</dbReference>
<evidence type="ECO:0000313" key="2">
    <source>
        <dbReference type="EMBL" id="PPC78437.1"/>
    </source>
</evidence>
<dbReference type="Gene3D" id="3.90.550.10">
    <property type="entry name" value="Spore Coat Polysaccharide Biosynthesis Protein SpsA, Chain A"/>
    <property type="match status" value="1"/>
</dbReference>